<sequence>MPRSTTIYSEVAFHFVVVPLIVEIRVSSHAGIRSIKTANDMVQVVKDCILKTSSSTLLQCHQHSVHCFLMCLLCLEEVSDTDSKFTCYIA</sequence>
<keyword evidence="2" id="KW-1185">Reference proteome</keyword>
<comment type="caution">
    <text evidence="1">The sequence shown here is derived from an EMBL/GenBank/DDBJ whole genome shotgun (WGS) entry which is preliminary data.</text>
</comment>
<reference evidence="2" key="1">
    <citation type="journal article" date="2023" name="G3 (Bethesda)">
        <title>Genome assembly and association tests identify interacting loci associated with vigor, precocity, and sex in interspecific pistachio rootstocks.</title>
        <authorList>
            <person name="Palmer W."/>
            <person name="Jacygrad E."/>
            <person name="Sagayaradj S."/>
            <person name="Cavanaugh K."/>
            <person name="Han R."/>
            <person name="Bertier L."/>
            <person name="Beede B."/>
            <person name="Kafkas S."/>
            <person name="Golino D."/>
            <person name="Preece J."/>
            <person name="Michelmore R."/>
        </authorList>
    </citation>
    <scope>NUCLEOTIDE SEQUENCE [LARGE SCALE GENOMIC DNA]</scope>
</reference>
<dbReference type="Proteomes" id="UP001163603">
    <property type="component" value="Chromosome 14"/>
</dbReference>
<name>A0ACC0X5H6_9ROSI</name>
<accession>A0ACC0X5H6</accession>
<dbReference type="EMBL" id="CM047749">
    <property type="protein sequence ID" value="KAJ0010755.1"/>
    <property type="molecule type" value="Genomic_DNA"/>
</dbReference>
<organism evidence="1 2">
    <name type="scientific">Pistacia integerrima</name>
    <dbReference type="NCBI Taxonomy" id="434235"/>
    <lineage>
        <taxon>Eukaryota</taxon>
        <taxon>Viridiplantae</taxon>
        <taxon>Streptophyta</taxon>
        <taxon>Embryophyta</taxon>
        <taxon>Tracheophyta</taxon>
        <taxon>Spermatophyta</taxon>
        <taxon>Magnoliopsida</taxon>
        <taxon>eudicotyledons</taxon>
        <taxon>Gunneridae</taxon>
        <taxon>Pentapetalae</taxon>
        <taxon>rosids</taxon>
        <taxon>malvids</taxon>
        <taxon>Sapindales</taxon>
        <taxon>Anacardiaceae</taxon>
        <taxon>Pistacia</taxon>
    </lineage>
</organism>
<proteinExistence type="predicted"/>
<protein>
    <submittedName>
        <fullName evidence="1">Uncharacterized protein</fullName>
    </submittedName>
</protein>
<evidence type="ECO:0000313" key="2">
    <source>
        <dbReference type="Proteomes" id="UP001163603"/>
    </source>
</evidence>
<gene>
    <name evidence="1" type="ORF">Pint_34102</name>
</gene>
<evidence type="ECO:0000313" key="1">
    <source>
        <dbReference type="EMBL" id="KAJ0010755.1"/>
    </source>
</evidence>